<dbReference type="Proteomes" id="UP000502196">
    <property type="component" value="Chromosome"/>
</dbReference>
<dbReference type="EMBL" id="LR792683">
    <property type="protein sequence ID" value="CAB3393220.1"/>
    <property type="molecule type" value="Genomic_DNA"/>
</dbReference>
<dbReference type="Pfam" id="PF14398">
    <property type="entry name" value="ATPgrasp_YheCD"/>
    <property type="match status" value="1"/>
</dbReference>
<dbReference type="InterPro" id="IPR026838">
    <property type="entry name" value="YheC/D"/>
</dbReference>
<dbReference type="SUPFAM" id="SSF56059">
    <property type="entry name" value="Glutathione synthetase ATP-binding domain-like"/>
    <property type="match status" value="1"/>
</dbReference>
<sequence>MLPMVEGPLRIESLVHTRDVIYAAAPLLRRYGMQQGSSVQIRAGLGPVCTVQIRSHILDPNILLMARPVLRRLGLQRGDRIHAKWGGTQLELGPVVALWLPVRRRSPTPAFGAQTAWARDALVGARDMGVLAYVLDPQSSPDSLRAWGWSSKNGWIRRPGPMPDALWRRGERLGPPRGLREAKETGLLNLAPDIGDKWRITKFLLLQGFGDHIPWTRPMSLRRAEAALLRFGRVYAKPRRGSGGRDLLLLERRGETIRWCRFDPSPAQGMWTIPLRLSDWRRVAGHRAYIVQEARIPLTAFGRPVDFRWFVQRGGSGAWDVTAVVARLAPEEDGPTNVSLGGKVFPVDEILPDGERERGTALALSVAEAVGALFPHLVELGMDLLLDKSGEWWILDVNPRPGRSTLKQIDPALRQLSIRKPFEYVKYATGYMTSDLAEERTGPSEE</sequence>
<proteinExistence type="predicted"/>
<evidence type="ECO:0000313" key="1">
    <source>
        <dbReference type="EMBL" id="CAB3393220.1"/>
    </source>
</evidence>
<organism evidence="1 2">
    <name type="scientific">Kyrpidia spormannii</name>
    <dbReference type="NCBI Taxonomy" id="2055160"/>
    <lineage>
        <taxon>Bacteria</taxon>
        <taxon>Bacillati</taxon>
        <taxon>Bacillota</taxon>
        <taxon>Bacilli</taxon>
        <taxon>Bacillales</taxon>
        <taxon>Alicyclobacillaceae</taxon>
        <taxon>Kyrpidia</taxon>
    </lineage>
</organism>
<evidence type="ECO:0000313" key="2">
    <source>
        <dbReference type="Proteomes" id="UP000502196"/>
    </source>
</evidence>
<gene>
    <name evidence="1" type="ORF">COOX1_1801</name>
</gene>
<name>A0A6F9E8P8_9BACL</name>
<evidence type="ECO:0008006" key="3">
    <source>
        <dbReference type="Google" id="ProtNLM"/>
    </source>
</evidence>
<reference evidence="1 2" key="1">
    <citation type="submission" date="2020-04" db="EMBL/GenBank/DDBJ databases">
        <authorList>
            <person name="Hogendoorn C."/>
        </authorList>
    </citation>
    <scope>NUCLEOTIDE SEQUENCE [LARGE SCALE GENOMIC DNA]</scope>
    <source>
        <strain evidence="1">COOX1</strain>
    </source>
</reference>
<accession>A0A6F9E8P8</accession>
<dbReference type="AlphaFoldDB" id="A0A6F9E8P8"/>
<dbReference type="Gene3D" id="3.30.470.20">
    <property type="entry name" value="ATP-grasp fold, B domain"/>
    <property type="match status" value="1"/>
</dbReference>
<protein>
    <recommendedName>
        <fullName evidence="3">ATP-grasp domain-containing protein</fullName>
    </recommendedName>
</protein>